<evidence type="ECO:0000313" key="2">
    <source>
        <dbReference type="Proteomes" id="UP000257109"/>
    </source>
</evidence>
<dbReference type="AlphaFoldDB" id="A0A371FWI5"/>
<feature type="non-terminal residue" evidence="1">
    <location>
        <position position="1"/>
    </location>
</feature>
<proteinExistence type="predicted"/>
<sequence>MVSKPIPNPKSIVGPPTFATLQVAVTLARLSCNIFEGSINCNLKDDKSDKCYLGQGYKEHLTNKANFVVAPDRAKWEKIDAQLCNVIKSTLHPSIHPIFQPHVTYESVWSKDRALHIQRLYGMCNDLMTLIAPQKVDGSMSTYIGKVHATLHDFNELLPPAATNHVETKELENCSTFFKLFALYGLPSNVVNSGWQSMVASPKSTIYICG</sequence>
<gene>
    <name evidence="1" type="ORF">CR513_36529</name>
</gene>
<protein>
    <submittedName>
        <fullName evidence="1">Uncharacterized protein</fullName>
    </submittedName>
</protein>
<reference evidence="1" key="1">
    <citation type="submission" date="2018-05" db="EMBL/GenBank/DDBJ databases">
        <title>Draft genome of Mucuna pruriens seed.</title>
        <authorList>
            <person name="Nnadi N.E."/>
            <person name="Vos R."/>
            <person name="Hasami M.H."/>
            <person name="Devisetty U.K."/>
            <person name="Aguiy J.C."/>
        </authorList>
    </citation>
    <scope>NUCLEOTIDE SEQUENCE [LARGE SCALE GENOMIC DNA]</scope>
    <source>
        <strain evidence="1">JCA_2017</strain>
    </source>
</reference>
<accession>A0A371FWI5</accession>
<organism evidence="1 2">
    <name type="scientific">Mucuna pruriens</name>
    <name type="common">Velvet bean</name>
    <name type="synonym">Dolichos pruriens</name>
    <dbReference type="NCBI Taxonomy" id="157652"/>
    <lineage>
        <taxon>Eukaryota</taxon>
        <taxon>Viridiplantae</taxon>
        <taxon>Streptophyta</taxon>
        <taxon>Embryophyta</taxon>
        <taxon>Tracheophyta</taxon>
        <taxon>Spermatophyta</taxon>
        <taxon>Magnoliopsida</taxon>
        <taxon>eudicotyledons</taxon>
        <taxon>Gunneridae</taxon>
        <taxon>Pentapetalae</taxon>
        <taxon>rosids</taxon>
        <taxon>fabids</taxon>
        <taxon>Fabales</taxon>
        <taxon>Fabaceae</taxon>
        <taxon>Papilionoideae</taxon>
        <taxon>50 kb inversion clade</taxon>
        <taxon>NPAAA clade</taxon>
        <taxon>indigoferoid/millettioid clade</taxon>
        <taxon>Phaseoleae</taxon>
        <taxon>Mucuna</taxon>
    </lineage>
</organism>
<keyword evidence="2" id="KW-1185">Reference proteome</keyword>
<dbReference type="EMBL" id="QJKJ01007583">
    <property type="protein sequence ID" value="RDX82656.1"/>
    <property type="molecule type" value="Genomic_DNA"/>
</dbReference>
<dbReference type="OrthoDB" id="1401861at2759"/>
<dbReference type="Proteomes" id="UP000257109">
    <property type="component" value="Unassembled WGS sequence"/>
</dbReference>
<comment type="caution">
    <text evidence="1">The sequence shown here is derived from an EMBL/GenBank/DDBJ whole genome shotgun (WGS) entry which is preliminary data.</text>
</comment>
<name>A0A371FWI5_MUCPR</name>
<evidence type="ECO:0000313" key="1">
    <source>
        <dbReference type="EMBL" id="RDX82656.1"/>
    </source>
</evidence>